<feature type="region of interest" description="Disordered" evidence="1">
    <location>
        <begin position="180"/>
        <end position="212"/>
    </location>
</feature>
<dbReference type="AlphaFoldDB" id="A0A1V1VGM6"/>
<gene>
    <name evidence="2" type="ORF">IC627_21405</name>
</gene>
<dbReference type="Proteomes" id="UP000516656">
    <property type="component" value="Chromosome 2"/>
</dbReference>
<feature type="region of interest" description="Disordered" evidence="1">
    <location>
        <begin position="14"/>
        <end position="44"/>
    </location>
</feature>
<accession>A0A1V1VGM6</accession>
<evidence type="ECO:0000256" key="1">
    <source>
        <dbReference type="SAM" id="MobiDB-lite"/>
    </source>
</evidence>
<name>A0A1V1VGM6_PHODP</name>
<evidence type="ECO:0000313" key="2">
    <source>
        <dbReference type="EMBL" id="QOD58303.1"/>
    </source>
</evidence>
<feature type="compositionally biased region" description="Basic and acidic residues" evidence="1">
    <location>
        <begin position="185"/>
        <end position="198"/>
    </location>
</feature>
<proteinExistence type="predicted"/>
<dbReference type="RefSeq" id="WP_086959458.1">
    <property type="nucleotide sequence ID" value="NZ_BDMQ01000003.1"/>
</dbReference>
<evidence type="ECO:0000313" key="3">
    <source>
        <dbReference type="Proteomes" id="UP000516656"/>
    </source>
</evidence>
<organism evidence="2 3">
    <name type="scientific">Photobacterium damsela subsp. piscicida</name>
    <name type="common">Pasteurella piscicida</name>
    <dbReference type="NCBI Taxonomy" id="38294"/>
    <lineage>
        <taxon>Bacteria</taxon>
        <taxon>Pseudomonadati</taxon>
        <taxon>Pseudomonadota</taxon>
        <taxon>Gammaproteobacteria</taxon>
        <taxon>Vibrionales</taxon>
        <taxon>Vibrionaceae</taxon>
        <taxon>Photobacterium</taxon>
    </lineage>
</organism>
<protein>
    <submittedName>
        <fullName evidence="2">Uncharacterized protein</fullName>
    </submittedName>
</protein>
<sequence length="577" mass="64610">MPLTKPLNTLFKGVSQVHQSAPKQAPKLEKSKSELPWAAHSTQSMSEPLIQNPAGLQSAPRIHDEDLTPLAKAFSSALQQYVDNKPEKHGGFLRGYCEMEEIKGQITIDDQEKVRVIRLPRSPQKLAEMFNLMLEGHSRFGSMYKALTRPLESKDDILGSYLRLSHGKVKAAKTLPAEAVTKAEQTTKAKPQETKAEAAPKNAPAPAAEPPKTEIKFTSSECNMISDGINQILSDYLLTGKKAASHQEKLKTQLESGDPMLSRFLNVANGEMKLSCPKDRQELKGFLEALLKGHRGFDTRFSAGSSSLVNLVKKAVQSETGALRHYLKWDSSNRLTTRAPSDEPIKATEKAEQQKLLILENREKAALTKEIKLSRDQQAALMALVKLARHLQVHARTNWPELEFHSVPITRMTSAPLHGNESLTQLRDMVKAVSGENRGLAGEIALNLEQLPITAEIREKGLPVTRLPVKQALTELRDKVTNMEKASSNWFTRLLFKPQHQALNEIKGRLNELDNLRQQLTEYWPGMPHTSWFSSFVAREVERLSDKIIPERTFGPIHLTTPEHKAWQAVKAEMLTK</sequence>
<reference evidence="2 3" key="1">
    <citation type="submission" date="2020-09" db="EMBL/GenBank/DDBJ databases">
        <title>Complete, closed and curated genome sequences of Photobacterium damselae subsp. piscicida isolates from Australia indicate localised evolution and additional plasmid-borne pathogenicity mechanisms.</title>
        <authorList>
            <person name="Baseggio L."/>
            <person name="Silayeva O."/>
            <person name="Buller N."/>
            <person name="Landos M."/>
            <person name="Engelstaedter J."/>
            <person name="Barnes A.C."/>
        </authorList>
    </citation>
    <scope>NUCLEOTIDE SEQUENCE [LARGE SCALE GENOMIC DNA]</scope>
    <source>
        <strain evidence="2 3">AS-16-0540-1</strain>
    </source>
</reference>
<dbReference type="EMBL" id="CP061855">
    <property type="protein sequence ID" value="QOD58303.1"/>
    <property type="molecule type" value="Genomic_DNA"/>
</dbReference>